<dbReference type="EC" id="1.6.2.2" evidence="8"/>
<dbReference type="PRINTS" id="PR00371">
    <property type="entry name" value="FPNCR"/>
</dbReference>
<dbReference type="InterPro" id="IPR039261">
    <property type="entry name" value="FNR_nucleotide-bd"/>
</dbReference>
<evidence type="ECO:0000313" key="11">
    <source>
        <dbReference type="Proteomes" id="UP001367676"/>
    </source>
</evidence>
<name>A0AAN9Y0T2_9HEMI</name>
<feature type="domain" description="FAD-binding FR-type" evidence="9">
    <location>
        <begin position="56"/>
        <end position="181"/>
    </location>
</feature>
<dbReference type="PANTHER" id="PTHR19370">
    <property type="entry name" value="NADH-CYTOCHROME B5 REDUCTASE"/>
    <property type="match status" value="1"/>
</dbReference>
<keyword evidence="4 7" id="KW-0274">FAD</keyword>
<keyword evidence="11" id="KW-1185">Reference proteome</keyword>
<sequence>MEALPEKPSETDCCGSGCSPCVFEVYEKLLENFTAGVSYSAAHSNATIRHDLLSPLKYKPFLLFSVEKVNENSNIYSFKPVADSSFEGENPEFNSDDEICGFLPYNPGQHIIMTNSVEKIENLLSISRAYTPTSVAKMQKNCRIQFLIKLYANGAMSSFIRTLSINDVVFLRGPFGDFSHLPNSKYLMICCGTGLAPMISIIEIVLSDEYDETLIRLCFACATLEDVYFREKIRQFSKYWNFEAYIYLSNESDDQISKHSAHNENICSRKITLDVMKEKIFSVQHKVLICGSNSFNKDMKAFAELCGCNDIFIF</sequence>
<dbReference type="Gene3D" id="3.40.50.80">
    <property type="entry name" value="Nucleotide-binding domain of ferredoxin-NADP reductase (FNR) module"/>
    <property type="match status" value="1"/>
</dbReference>
<comment type="cofactor">
    <cofactor evidence="1 7 8">
        <name>FAD</name>
        <dbReference type="ChEBI" id="CHEBI:57692"/>
    </cofactor>
</comment>
<dbReference type="Pfam" id="PF00970">
    <property type="entry name" value="FAD_binding_6"/>
    <property type="match status" value="1"/>
</dbReference>
<dbReference type="InterPro" id="IPR001709">
    <property type="entry name" value="Flavoprot_Pyr_Nucl_cyt_Rdtase"/>
</dbReference>
<keyword evidence="5 8" id="KW-0560">Oxidoreductase</keyword>
<feature type="binding site" evidence="7">
    <location>
        <position position="157"/>
    </location>
    <ligand>
        <name>FAD</name>
        <dbReference type="ChEBI" id="CHEBI:57692"/>
    </ligand>
</feature>
<dbReference type="CDD" id="cd06183">
    <property type="entry name" value="cyt_b5_reduct_like"/>
    <property type="match status" value="1"/>
</dbReference>
<evidence type="ECO:0000256" key="8">
    <source>
        <dbReference type="RuleBase" id="RU361226"/>
    </source>
</evidence>
<keyword evidence="6 8" id="KW-0520">NAD</keyword>
<proteinExistence type="inferred from homology"/>
<dbReference type="InterPro" id="IPR019180">
    <property type="entry name" value="Oxidoreductase-like_N"/>
</dbReference>
<dbReference type="EMBL" id="JBBCAQ010000036">
    <property type="protein sequence ID" value="KAK7576525.1"/>
    <property type="molecule type" value="Genomic_DNA"/>
</dbReference>
<dbReference type="InterPro" id="IPR008333">
    <property type="entry name" value="Cbr1-like_FAD-bd_dom"/>
</dbReference>
<gene>
    <name evidence="10" type="ORF">V9T40_012811</name>
</gene>
<evidence type="ECO:0000313" key="10">
    <source>
        <dbReference type="EMBL" id="KAK7576525.1"/>
    </source>
</evidence>
<dbReference type="Pfam" id="PF00175">
    <property type="entry name" value="NAD_binding_1"/>
    <property type="match status" value="1"/>
</dbReference>
<feature type="binding site" evidence="7">
    <location>
        <position position="147"/>
    </location>
    <ligand>
        <name>FAD</name>
        <dbReference type="ChEBI" id="CHEBI:57692"/>
    </ligand>
</feature>
<dbReference type="SUPFAM" id="SSF63380">
    <property type="entry name" value="Riboflavin synthase domain-like"/>
    <property type="match status" value="1"/>
</dbReference>
<comment type="caution">
    <text evidence="10">The sequence shown here is derived from an EMBL/GenBank/DDBJ whole genome shotgun (WGS) entry which is preliminary data.</text>
</comment>
<feature type="binding site" evidence="7">
    <location>
        <position position="156"/>
    </location>
    <ligand>
        <name>FAD</name>
        <dbReference type="ChEBI" id="CHEBI:57692"/>
    </ligand>
</feature>
<dbReference type="PRINTS" id="PR00406">
    <property type="entry name" value="CYTB5RDTASE"/>
</dbReference>
<dbReference type="Gene3D" id="2.40.30.10">
    <property type="entry name" value="Translation factors"/>
    <property type="match status" value="1"/>
</dbReference>
<keyword evidence="3 7" id="KW-0285">Flavoprotein</keyword>
<evidence type="ECO:0000259" key="9">
    <source>
        <dbReference type="PROSITE" id="PS51384"/>
    </source>
</evidence>
<dbReference type="InterPro" id="IPR001834">
    <property type="entry name" value="CBR-like"/>
</dbReference>
<organism evidence="10 11">
    <name type="scientific">Parthenolecanium corni</name>
    <dbReference type="NCBI Taxonomy" id="536013"/>
    <lineage>
        <taxon>Eukaryota</taxon>
        <taxon>Metazoa</taxon>
        <taxon>Ecdysozoa</taxon>
        <taxon>Arthropoda</taxon>
        <taxon>Hexapoda</taxon>
        <taxon>Insecta</taxon>
        <taxon>Pterygota</taxon>
        <taxon>Neoptera</taxon>
        <taxon>Paraneoptera</taxon>
        <taxon>Hemiptera</taxon>
        <taxon>Sternorrhyncha</taxon>
        <taxon>Coccoidea</taxon>
        <taxon>Coccidae</taxon>
        <taxon>Parthenolecanium</taxon>
    </lineage>
</organism>
<dbReference type="AlphaFoldDB" id="A0AAN9Y0T2"/>
<evidence type="ECO:0000256" key="1">
    <source>
        <dbReference type="ARBA" id="ARBA00001974"/>
    </source>
</evidence>
<dbReference type="PANTHER" id="PTHR19370:SF184">
    <property type="entry name" value="NADH-CYTOCHROME B5 REDUCTASE-LIKE"/>
    <property type="match status" value="1"/>
</dbReference>
<evidence type="ECO:0000256" key="4">
    <source>
        <dbReference type="ARBA" id="ARBA00022827"/>
    </source>
</evidence>
<feature type="binding site" evidence="7">
    <location>
        <position position="128"/>
    </location>
    <ligand>
        <name>FAD</name>
        <dbReference type="ChEBI" id="CHEBI:57692"/>
    </ligand>
</feature>
<dbReference type="Pfam" id="PF09791">
    <property type="entry name" value="Oxidored-like"/>
    <property type="match status" value="1"/>
</dbReference>
<evidence type="ECO:0000256" key="7">
    <source>
        <dbReference type="PIRSR" id="PIRSR601834-1"/>
    </source>
</evidence>
<feature type="binding site" evidence="7">
    <location>
        <position position="130"/>
    </location>
    <ligand>
        <name>FAD</name>
        <dbReference type="ChEBI" id="CHEBI:57692"/>
    </ligand>
</feature>
<accession>A0AAN9Y0T2</accession>
<feature type="binding site" evidence="7">
    <location>
        <position position="149"/>
    </location>
    <ligand>
        <name>FAD</name>
        <dbReference type="ChEBI" id="CHEBI:57692"/>
    </ligand>
</feature>
<dbReference type="GO" id="GO:0090524">
    <property type="term" value="F:cytochrome-b5 reductase activity, acting on NADH"/>
    <property type="evidence" value="ECO:0007669"/>
    <property type="project" value="UniProtKB-EC"/>
</dbReference>
<evidence type="ECO:0000256" key="6">
    <source>
        <dbReference type="ARBA" id="ARBA00023027"/>
    </source>
</evidence>
<protein>
    <recommendedName>
        <fullName evidence="8">NADH-cytochrome b5 reductase</fullName>
        <ecNumber evidence="8">1.6.2.2</ecNumber>
    </recommendedName>
</protein>
<dbReference type="SUPFAM" id="SSF52343">
    <property type="entry name" value="Ferredoxin reductase-like, C-terminal NADP-linked domain"/>
    <property type="match status" value="1"/>
</dbReference>
<dbReference type="PROSITE" id="PS51384">
    <property type="entry name" value="FAD_FR"/>
    <property type="match status" value="1"/>
</dbReference>
<evidence type="ECO:0000256" key="3">
    <source>
        <dbReference type="ARBA" id="ARBA00022630"/>
    </source>
</evidence>
<evidence type="ECO:0000256" key="5">
    <source>
        <dbReference type="ARBA" id="ARBA00023002"/>
    </source>
</evidence>
<dbReference type="Proteomes" id="UP001367676">
    <property type="component" value="Unassembled WGS sequence"/>
</dbReference>
<dbReference type="InterPro" id="IPR001433">
    <property type="entry name" value="OxRdtase_FAD/NAD-bd"/>
</dbReference>
<reference evidence="10 11" key="1">
    <citation type="submission" date="2024-03" db="EMBL/GenBank/DDBJ databases">
        <title>Adaptation during the transition from Ophiocordyceps entomopathogen to insect associate is accompanied by gene loss and intensified selection.</title>
        <authorList>
            <person name="Ward C.M."/>
            <person name="Onetto C.A."/>
            <person name="Borneman A.R."/>
        </authorList>
    </citation>
    <scope>NUCLEOTIDE SEQUENCE [LARGE SCALE GENOMIC DNA]</scope>
    <source>
        <strain evidence="10">AWRI1</strain>
        <tissue evidence="10">Single Adult Female</tissue>
    </source>
</reference>
<comment type="catalytic activity">
    <reaction evidence="8">
        <text>2 Fe(III)-[cytochrome b5] + NADH = 2 Fe(II)-[cytochrome b5] + NAD(+) + H(+)</text>
        <dbReference type="Rhea" id="RHEA:46680"/>
        <dbReference type="Rhea" id="RHEA-COMP:10438"/>
        <dbReference type="Rhea" id="RHEA-COMP:10439"/>
        <dbReference type="ChEBI" id="CHEBI:15378"/>
        <dbReference type="ChEBI" id="CHEBI:29033"/>
        <dbReference type="ChEBI" id="CHEBI:29034"/>
        <dbReference type="ChEBI" id="CHEBI:57540"/>
        <dbReference type="ChEBI" id="CHEBI:57945"/>
        <dbReference type="EC" id="1.6.2.2"/>
    </reaction>
</comment>
<dbReference type="InterPro" id="IPR017938">
    <property type="entry name" value="Riboflavin_synthase-like_b-brl"/>
</dbReference>
<evidence type="ECO:0000256" key="2">
    <source>
        <dbReference type="ARBA" id="ARBA00006105"/>
    </source>
</evidence>
<comment type="similarity">
    <text evidence="2 8">Belongs to the flavoprotein pyridine nucleotide cytochrome reductase family.</text>
</comment>
<dbReference type="InterPro" id="IPR017927">
    <property type="entry name" value="FAD-bd_FR_type"/>
</dbReference>